<dbReference type="InterPro" id="IPR050361">
    <property type="entry name" value="MPP/UQCRC_Complex"/>
</dbReference>
<feature type="domain" description="Peptidase M16 N-terminal" evidence="2">
    <location>
        <begin position="19"/>
        <end position="165"/>
    </location>
</feature>
<evidence type="ECO:0000256" key="1">
    <source>
        <dbReference type="ARBA" id="ARBA00007261"/>
    </source>
</evidence>
<dbReference type="PANTHER" id="PTHR11851">
    <property type="entry name" value="METALLOPROTEASE"/>
    <property type="match status" value="1"/>
</dbReference>
<proteinExistence type="inferred from homology"/>
<dbReference type="Pfam" id="PF05193">
    <property type="entry name" value="Peptidase_M16_C"/>
    <property type="match status" value="1"/>
</dbReference>
<gene>
    <name evidence="4" type="ORF">BES34_002155</name>
</gene>
<dbReference type="RefSeq" id="WP_020988709.1">
    <property type="nucleotide sequence ID" value="NZ_MCRM02000002.1"/>
</dbReference>
<dbReference type="Pfam" id="PF00675">
    <property type="entry name" value="Peptidase_M16"/>
    <property type="match status" value="1"/>
</dbReference>
<dbReference type="Gene3D" id="3.30.830.10">
    <property type="entry name" value="Metalloenzyme, LuxS/M16 peptidase-like"/>
    <property type="match status" value="2"/>
</dbReference>
<dbReference type="Proteomes" id="UP000094669">
    <property type="component" value="Unassembled WGS sequence"/>
</dbReference>
<dbReference type="InterPro" id="IPR011249">
    <property type="entry name" value="Metalloenz_LuxS/M16"/>
</dbReference>
<dbReference type="EMBL" id="MCRM02000002">
    <property type="protein sequence ID" value="PNV76426.1"/>
    <property type="molecule type" value="Genomic_DNA"/>
</dbReference>
<comment type="similarity">
    <text evidence="1">Belongs to the peptidase M16 family.</text>
</comment>
<sequence>MTLKEEQTHKIELQNGITVLFQRAPYTVSVSLGVYIRVGSRSESPEEAGYCHFLEHMLFKDTQKRTAKQQAEDWERVGAYSNAVTSREYTNFYATLASRDLELGLELLSEMMFLPLLRDQDIKTEAEVVLEEMKGYEDSPEDGVHDFYYNNFFPENALGSDIIGTEKSIKAVTSQSLREFYGKYYHSANMILSISGDYEPEWILKTVEKYFSFKTDRGLTARFQTPQKAFGYFRKGNKETEQAYFILGGEGRPRSFHDATRLSLLTHILGGGMSSRLFQKIREERGLCYHITSYPSSYSDTGITSIVCSSSKERFLESLTLILEELRIFLDLGITSAELSDAQTNHEGSLSIGYEHTESRMNNIAFQEMYYGKYYTLEERIREIHSVTLDELNSLAKRIFALPQLHLSVLAKMNAKEEEKLKKIFESFSYPK</sequence>
<organism evidence="4 5">
    <name type="scientific">Leptospira inadai serovar Lyme</name>
    <dbReference type="NCBI Taxonomy" id="293084"/>
    <lineage>
        <taxon>Bacteria</taxon>
        <taxon>Pseudomonadati</taxon>
        <taxon>Spirochaetota</taxon>
        <taxon>Spirochaetia</taxon>
        <taxon>Leptospirales</taxon>
        <taxon>Leptospiraceae</taxon>
        <taxon>Leptospira</taxon>
    </lineage>
</organism>
<evidence type="ECO:0000259" key="3">
    <source>
        <dbReference type="Pfam" id="PF05193"/>
    </source>
</evidence>
<name>A0ABX4YMH7_9LEPT</name>
<dbReference type="PANTHER" id="PTHR11851:SF49">
    <property type="entry name" value="MITOCHONDRIAL-PROCESSING PEPTIDASE SUBUNIT ALPHA"/>
    <property type="match status" value="1"/>
</dbReference>
<reference evidence="4" key="1">
    <citation type="submission" date="2018-01" db="EMBL/GenBank/DDBJ databases">
        <title>Genomic characterization of Leptospira inadai serogroup Lyme isolated from captured rat in Brazil and comparative analysis with human reference strain.</title>
        <authorList>
            <person name="Moreno L.Z."/>
            <person name="Loureiro A.P."/>
            <person name="Miraglia F."/>
            <person name="Kremer F.S."/>
            <person name="Eslabao M.R."/>
            <person name="Dellagostin O.A."/>
            <person name="Lilenbaum W."/>
            <person name="Moreno A.M."/>
        </authorList>
    </citation>
    <scope>NUCLEOTIDE SEQUENCE [LARGE SCALE GENOMIC DNA]</scope>
    <source>
        <strain evidence="4">M34/99</strain>
    </source>
</reference>
<comment type="caution">
    <text evidence="4">The sequence shown here is derived from an EMBL/GenBank/DDBJ whole genome shotgun (WGS) entry which is preliminary data.</text>
</comment>
<keyword evidence="5" id="KW-1185">Reference proteome</keyword>
<dbReference type="InterPro" id="IPR007863">
    <property type="entry name" value="Peptidase_M16_C"/>
</dbReference>
<dbReference type="SUPFAM" id="SSF63411">
    <property type="entry name" value="LuxS/MPP-like metallohydrolase"/>
    <property type="match status" value="2"/>
</dbReference>
<evidence type="ECO:0000259" key="2">
    <source>
        <dbReference type="Pfam" id="PF00675"/>
    </source>
</evidence>
<evidence type="ECO:0000313" key="4">
    <source>
        <dbReference type="EMBL" id="PNV76426.1"/>
    </source>
</evidence>
<protein>
    <submittedName>
        <fullName evidence="4">Peptidase M16</fullName>
    </submittedName>
</protein>
<accession>A0ABX4YMH7</accession>
<dbReference type="InterPro" id="IPR011765">
    <property type="entry name" value="Pept_M16_N"/>
</dbReference>
<evidence type="ECO:0000313" key="5">
    <source>
        <dbReference type="Proteomes" id="UP000094669"/>
    </source>
</evidence>
<feature type="domain" description="Peptidase M16 C-terminal" evidence="3">
    <location>
        <begin position="172"/>
        <end position="344"/>
    </location>
</feature>